<evidence type="ECO:0000313" key="2">
    <source>
        <dbReference type="Proteomes" id="UP001649381"/>
    </source>
</evidence>
<dbReference type="SUPFAM" id="SSF159275">
    <property type="entry name" value="PA1994-like"/>
    <property type="match status" value="1"/>
</dbReference>
<dbReference type="Proteomes" id="UP001649381">
    <property type="component" value="Unassembled WGS sequence"/>
</dbReference>
<dbReference type="EMBL" id="JAKIJS010000001">
    <property type="protein sequence ID" value="MCF6138296.1"/>
    <property type="molecule type" value="Genomic_DNA"/>
</dbReference>
<protein>
    <submittedName>
        <fullName evidence="1">Glycolipid-binding domain-containing protein</fullName>
    </submittedName>
</protein>
<dbReference type="InterPro" id="IPR009467">
    <property type="entry name" value="Glycolipid-bd_prot_put"/>
</dbReference>
<dbReference type="Pfam" id="PF06475">
    <property type="entry name" value="Glycolipid_bind"/>
    <property type="match status" value="1"/>
</dbReference>
<evidence type="ECO:0000313" key="1">
    <source>
        <dbReference type="EMBL" id="MCF6138296.1"/>
    </source>
</evidence>
<name>A0ABS9H2L1_9BACL</name>
<proteinExistence type="predicted"/>
<reference evidence="1 2" key="1">
    <citation type="submission" date="2022-01" db="EMBL/GenBank/DDBJ databases">
        <title>Alkalihalobacillus sp. EGI L200015, a novel bacterium isolated from a salt lake sediment.</title>
        <authorList>
            <person name="Gao L."/>
            <person name="Fang B.-Z."/>
            <person name="Li W.-J."/>
        </authorList>
    </citation>
    <scope>NUCLEOTIDE SEQUENCE [LARGE SCALE GENOMIC DNA]</scope>
    <source>
        <strain evidence="1 2">KCTC 12718</strain>
    </source>
</reference>
<keyword evidence="2" id="KW-1185">Reference proteome</keyword>
<organism evidence="1 2">
    <name type="scientific">Pseudalkalibacillus berkeleyi</name>
    <dbReference type="NCBI Taxonomy" id="1069813"/>
    <lineage>
        <taxon>Bacteria</taxon>
        <taxon>Bacillati</taxon>
        <taxon>Bacillota</taxon>
        <taxon>Bacilli</taxon>
        <taxon>Bacillales</taxon>
        <taxon>Fictibacillaceae</taxon>
        <taxon>Pseudalkalibacillus</taxon>
    </lineage>
</organism>
<accession>A0ABS9H2L1</accession>
<dbReference type="RefSeq" id="WP_236334608.1">
    <property type="nucleotide sequence ID" value="NZ_JAKIJS010000001.1"/>
</dbReference>
<sequence>MYKKVFWEHKEQSGSEFLRISENDTNIKAEGLVLYTSKRDAYKFSYEVITDNRWFTKSIEIINLELNEKLQLDSNCKGKWFLHNSELVEMDGIIDIDISMTPFSNTLPINRFEWEEGQERNFNVLYIDVPTLGFMKLEQQYKFKGYSEGGTRKFHYKCRDYETVITVDQDGLILEYPGVFIRRY</sequence>
<comment type="caution">
    <text evidence="1">The sequence shown here is derived from an EMBL/GenBank/DDBJ whole genome shotgun (WGS) entry which is preliminary data.</text>
</comment>
<gene>
    <name evidence="1" type="ORF">L2716_11215</name>
</gene>